<proteinExistence type="predicted"/>
<dbReference type="EMBL" id="QKQS01000010">
    <property type="protein sequence ID" value="PZA12829.1"/>
    <property type="molecule type" value="Genomic_DNA"/>
</dbReference>
<evidence type="ECO:0000313" key="3">
    <source>
        <dbReference type="Proteomes" id="UP000248134"/>
    </source>
</evidence>
<organism evidence="2 3">
    <name type="scientific">Rhodopseudomonas palustris</name>
    <dbReference type="NCBI Taxonomy" id="1076"/>
    <lineage>
        <taxon>Bacteria</taxon>
        <taxon>Pseudomonadati</taxon>
        <taxon>Pseudomonadota</taxon>
        <taxon>Alphaproteobacteria</taxon>
        <taxon>Hyphomicrobiales</taxon>
        <taxon>Nitrobacteraceae</taxon>
        <taxon>Rhodopseudomonas</taxon>
    </lineage>
</organism>
<keyword evidence="1" id="KW-0472">Membrane</keyword>
<evidence type="ECO:0000256" key="1">
    <source>
        <dbReference type="SAM" id="Phobius"/>
    </source>
</evidence>
<dbReference type="Proteomes" id="UP000248134">
    <property type="component" value="Unassembled WGS sequence"/>
</dbReference>
<evidence type="ECO:0000313" key="2">
    <source>
        <dbReference type="EMBL" id="PZA12829.1"/>
    </source>
</evidence>
<gene>
    <name evidence="2" type="ORF">DNX69_06455</name>
</gene>
<sequence length="83" mass="8909">MAYLAIALALAGFLIGLKFRLVGLLQALALVLLLTIGICIGFGYGFTKTIVVVIAAQAAIQAGYFFGLLAQTLYQSRRTRMIL</sequence>
<feature type="transmembrane region" description="Helical" evidence="1">
    <location>
        <begin position="50"/>
        <end position="74"/>
    </location>
</feature>
<accession>A0A323UKA0</accession>
<dbReference type="AlphaFoldDB" id="A0A323UKA0"/>
<protein>
    <submittedName>
        <fullName evidence="2">Uncharacterized protein</fullName>
    </submittedName>
</protein>
<reference evidence="2 3" key="1">
    <citation type="submission" date="2018-06" db="EMBL/GenBank/DDBJ databases">
        <title>Draft Whole-Genome Sequence of the purple photosynthetic bacterium Rhodospeudomonas palustris XCP.</title>
        <authorList>
            <person name="Rayyan A."/>
            <person name="Meyer T.E."/>
            <person name="Kyndt J.A."/>
        </authorList>
    </citation>
    <scope>NUCLEOTIDE SEQUENCE [LARGE SCALE GENOMIC DNA]</scope>
    <source>
        <strain evidence="2 3">XCP</strain>
    </source>
</reference>
<dbReference type="RefSeq" id="WP_110785198.1">
    <property type="nucleotide sequence ID" value="NZ_QKQS01000010.1"/>
</dbReference>
<feature type="transmembrane region" description="Helical" evidence="1">
    <location>
        <begin position="21"/>
        <end position="44"/>
    </location>
</feature>
<comment type="caution">
    <text evidence="2">The sequence shown here is derived from an EMBL/GenBank/DDBJ whole genome shotgun (WGS) entry which is preliminary data.</text>
</comment>
<keyword evidence="1" id="KW-1133">Transmembrane helix</keyword>
<name>A0A323UKA0_RHOPL</name>
<keyword evidence="1" id="KW-0812">Transmembrane</keyword>